<evidence type="ECO:0000256" key="2">
    <source>
        <dbReference type="ARBA" id="ARBA00023015"/>
    </source>
</evidence>
<dbReference type="Proteomes" id="UP000229329">
    <property type="component" value="Unassembled WGS sequence"/>
</dbReference>
<gene>
    <name evidence="6" type="ORF">CVP05_11930</name>
</gene>
<accession>A0A2M8RZJ4</accession>
<keyword evidence="7" id="KW-1185">Reference proteome</keyword>
<dbReference type="AlphaFoldDB" id="A0A2M8RZJ4"/>
<dbReference type="Gene3D" id="3.40.50.2300">
    <property type="match status" value="2"/>
</dbReference>
<organism evidence="6 7">
    <name type="scientific">Conservatibacter flavescens</name>
    <dbReference type="NCBI Taxonomy" id="28161"/>
    <lineage>
        <taxon>Bacteria</taxon>
        <taxon>Pseudomonadati</taxon>
        <taxon>Pseudomonadota</taxon>
        <taxon>Gammaproteobacteria</taxon>
        <taxon>Pasteurellales</taxon>
        <taxon>Pasteurellaceae</taxon>
        <taxon>Conservatibacter</taxon>
    </lineage>
</organism>
<evidence type="ECO:0000313" key="7">
    <source>
        <dbReference type="Proteomes" id="UP000229329"/>
    </source>
</evidence>
<dbReference type="InterPro" id="IPR001761">
    <property type="entry name" value="Peripla_BP/Lac1_sug-bd_dom"/>
</dbReference>
<dbReference type="InterPro" id="IPR028082">
    <property type="entry name" value="Peripla_BP_I"/>
</dbReference>
<keyword evidence="4" id="KW-0804">Transcription</keyword>
<dbReference type="Gene3D" id="1.10.260.40">
    <property type="entry name" value="lambda repressor-like DNA-binding domains"/>
    <property type="match status" value="1"/>
</dbReference>
<proteinExistence type="predicted"/>
<dbReference type="InterPro" id="IPR010982">
    <property type="entry name" value="Lambda_DNA-bd_dom_sf"/>
</dbReference>
<sequence length="331" mass="38170">MAHSAEQIAKNLNLSITTVRLVLNGKADKYRISPKTQERIHKYVEVHGYSVNRIAQSLKINKTHQFALVIPRLTNFFFSNLAEQLESRCHQSGYQLMICCTYNNTEHEKKLIKSLEEHSVDGIFIVSATEDCQRHAIKYCSKPIVFLDRNFAIDNASYVVSNNYQSSYYLTTTMRSMISEPIYFFAGDRLLPTIKERLQGYSDAIQDYQTDIYIHYSAHNTVMDGKLMMEKYIAHHKNYPHNFIASSLPILDGLLSVVHQYYGKIPQDINIGTFDESLSLDFLPNNVWSIKQNDSQLALNAFQLMLDKIQNNDIQKTIIVESHLVKRTTKL</sequence>
<evidence type="ECO:0000256" key="3">
    <source>
        <dbReference type="ARBA" id="ARBA00023125"/>
    </source>
</evidence>
<dbReference type="GO" id="GO:0003700">
    <property type="term" value="F:DNA-binding transcription factor activity"/>
    <property type="evidence" value="ECO:0007669"/>
    <property type="project" value="TreeGrafter"/>
</dbReference>
<protein>
    <submittedName>
        <fullName evidence="6">LacI family transcriptional regulator</fullName>
    </submittedName>
</protein>
<dbReference type="OrthoDB" id="7055227at2"/>
<dbReference type="SUPFAM" id="SSF47413">
    <property type="entry name" value="lambda repressor-like DNA-binding domains"/>
    <property type="match status" value="1"/>
</dbReference>
<feature type="domain" description="HTH lacI-type" evidence="5">
    <location>
        <begin position="8"/>
        <end position="60"/>
    </location>
</feature>
<evidence type="ECO:0000256" key="1">
    <source>
        <dbReference type="ARBA" id="ARBA00022491"/>
    </source>
</evidence>
<keyword evidence="3" id="KW-0238">DNA-binding</keyword>
<dbReference type="SMART" id="SM00354">
    <property type="entry name" value="HTH_LACI"/>
    <property type="match status" value="1"/>
</dbReference>
<dbReference type="PROSITE" id="PS50932">
    <property type="entry name" value="HTH_LACI_2"/>
    <property type="match status" value="1"/>
</dbReference>
<name>A0A2M8RZJ4_9PAST</name>
<dbReference type="Pfam" id="PF00532">
    <property type="entry name" value="Peripla_BP_1"/>
    <property type="match status" value="1"/>
</dbReference>
<dbReference type="EMBL" id="PHHA01000038">
    <property type="protein sequence ID" value="PJG84312.1"/>
    <property type="molecule type" value="Genomic_DNA"/>
</dbReference>
<keyword evidence="2" id="KW-0805">Transcription regulation</keyword>
<evidence type="ECO:0000313" key="6">
    <source>
        <dbReference type="EMBL" id="PJG84312.1"/>
    </source>
</evidence>
<dbReference type="CDD" id="cd01392">
    <property type="entry name" value="HTH_LacI"/>
    <property type="match status" value="1"/>
</dbReference>
<dbReference type="PANTHER" id="PTHR30146:SF45">
    <property type="entry name" value="CATABOLITE REPRESSOR_ACTIVATOR"/>
    <property type="match status" value="1"/>
</dbReference>
<comment type="caution">
    <text evidence="6">The sequence shown here is derived from an EMBL/GenBank/DDBJ whole genome shotgun (WGS) entry which is preliminary data.</text>
</comment>
<dbReference type="InterPro" id="IPR000843">
    <property type="entry name" value="HTH_LacI"/>
</dbReference>
<evidence type="ECO:0000256" key="4">
    <source>
        <dbReference type="ARBA" id="ARBA00023163"/>
    </source>
</evidence>
<reference evidence="6 7" key="1">
    <citation type="submission" date="2017-11" db="EMBL/GenBank/DDBJ databases">
        <title>Reclassification of Bisgaard taxon 7 as Conservatibacter flavescens gen. nov., sp. nov.</title>
        <authorList>
            <person name="Christensen H."/>
        </authorList>
    </citation>
    <scope>NUCLEOTIDE SEQUENCE [LARGE SCALE GENOMIC DNA]</scope>
    <source>
        <strain evidence="6 7">7_4</strain>
    </source>
</reference>
<dbReference type="SUPFAM" id="SSF53822">
    <property type="entry name" value="Periplasmic binding protein-like I"/>
    <property type="match status" value="1"/>
</dbReference>
<keyword evidence="1" id="KW-0678">Repressor</keyword>
<dbReference type="PANTHER" id="PTHR30146">
    <property type="entry name" value="LACI-RELATED TRANSCRIPTIONAL REPRESSOR"/>
    <property type="match status" value="1"/>
</dbReference>
<dbReference type="GO" id="GO:0000976">
    <property type="term" value="F:transcription cis-regulatory region binding"/>
    <property type="evidence" value="ECO:0007669"/>
    <property type="project" value="TreeGrafter"/>
</dbReference>
<evidence type="ECO:0000259" key="5">
    <source>
        <dbReference type="PROSITE" id="PS50932"/>
    </source>
</evidence>